<name>A0AAD8EHD3_DIPPU</name>
<feature type="transmembrane region" description="Helical" evidence="5">
    <location>
        <begin position="383"/>
        <end position="407"/>
    </location>
</feature>
<comment type="subcellular location">
    <subcellularLocation>
        <location evidence="1">Membrane</location>
        <topology evidence="1">Multi-pass membrane protein</topology>
    </subcellularLocation>
</comment>
<dbReference type="Gene3D" id="1.20.140.150">
    <property type="match status" value="2"/>
</dbReference>
<protein>
    <submittedName>
        <fullName evidence="6">Uncharacterized protein</fullName>
    </submittedName>
</protein>
<reference evidence="6" key="2">
    <citation type="submission" date="2023-05" db="EMBL/GenBank/DDBJ databases">
        <authorList>
            <person name="Fouks B."/>
        </authorList>
    </citation>
    <scope>NUCLEOTIDE SEQUENCE</scope>
    <source>
        <strain evidence="6">Stay&amp;Tobe</strain>
        <tissue evidence="6">Testes</tissue>
    </source>
</reference>
<organism evidence="6 7">
    <name type="scientific">Diploptera punctata</name>
    <name type="common">Pacific beetle cockroach</name>
    <dbReference type="NCBI Taxonomy" id="6984"/>
    <lineage>
        <taxon>Eukaryota</taxon>
        <taxon>Metazoa</taxon>
        <taxon>Ecdysozoa</taxon>
        <taxon>Arthropoda</taxon>
        <taxon>Hexapoda</taxon>
        <taxon>Insecta</taxon>
        <taxon>Pterygota</taxon>
        <taxon>Neoptera</taxon>
        <taxon>Polyneoptera</taxon>
        <taxon>Dictyoptera</taxon>
        <taxon>Blattodea</taxon>
        <taxon>Blaberoidea</taxon>
        <taxon>Blaberidae</taxon>
        <taxon>Diplopterinae</taxon>
        <taxon>Diploptera</taxon>
    </lineage>
</organism>
<dbReference type="Proteomes" id="UP001233999">
    <property type="component" value="Unassembled WGS sequence"/>
</dbReference>
<keyword evidence="2 5" id="KW-0812">Transmembrane</keyword>
<proteinExistence type="predicted"/>
<dbReference type="GO" id="GO:0016020">
    <property type="term" value="C:membrane"/>
    <property type="evidence" value="ECO:0007669"/>
    <property type="project" value="UniProtKB-SubCell"/>
</dbReference>
<dbReference type="InterPro" id="IPR004031">
    <property type="entry name" value="PMP22/EMP/MP20/Claudin"/>
</dbReference>
<dbReference type="GO" id="GO:0035151">
    <property type="term" value="P:regulation of tube size, open tracheal system"/>
    <property type="evidence" value="ECO:0007669"/>
    <property type="project" value="TreeGrafter"/>
</dbReference>
<keyword evidence="7" id="KW-1185">Reference proteome</keyword>
<dbReference type="GO" id="GO:0005918">
    <property type="term" value="C:septate junction"/>
    <property type="evidence" value="ECO:0007669"/>
    <property type="project" value="TreeGrafter"/>
</dbReference>
<dbReference type="GO" id="GO:0019991">
    <property type="term" value="P:septate junction assembly"/>
    <property type="evidence" value="ECO:0007669"/>
    <property type="project" value="TreeGrafter"/>
</dbReference>
<comment type="caution">
    <text evidence="6">The sequence shown here is derived from an EMBL/GenBank/DDBJ whole genome shotgun (WGS) entry which is preliminary data.</text>
</comment>
<feature type="transmembrane region" description="Helical" evidence="5">
    <location>
        <begin position="203"/>
        <end position="224"/>
    </location>
</feature>
<feature type="transmembrane region" description="Helical" evidence="5">
    <location>
        <begin position="427"/>
        <end position="448"/>
    </location>
</feature>
<dbReference type="PANTHER" id="PTHR21284">
    <property type="entry name" value="EG:80H7.2 PROTEIN"/>
    <property type="match status" value="1"/>
</dbReference>
<evidence type="ECO:0000313" key="6">
    <source>
        <dbReference type="EMBL" id="KAJ9590353.1"/>
    </source>
</evidence>
<feature type="transmembrane region" description="Helical" evidence="5">
    <location>
        <begin position="263"/>
        <end position="288"/>
    </location>
</feature>
<sequence>MSRETAKVYVFEKGEKNSEYRYANQQNIRMKKRSMAGNFAVGTFVVALVCIFVSFCAPAWLVSDPRITGANLDRLGLWSHCFRSLPDPQDDYQRRFFVGCRWVYDPFTTGYDEIRGFLLPPFMIVTQFFYTLCFICVLISLILVLIFFLCFDPEQKYFVLLSLIISALLMSAGVTGGLAVIVFASLGNTDGWMPGHANNFFGWAFGLAVAGVVMAIISGSLFLVESRIQRKKREYLKESQTRNERNCAIMTANKQEYPKATNALVFGGMLTYIAGLMLMMSFASPYWIQSYQETYSNFKHMGLWEYCFDEFRYPYYQFDKQFDGCHYIFSQEYYVIREWLLPGWLMVVQAFVTLGLMLSFSSQIIIACELIRLPLEFVLLYEWLLSGIAFICNAVTSVLLFLAVAIFGGECWRRDWLMYPNFNYLSWSYGLAVISMFFHAFAAFFIYMDTRKMWELRKESRNLVVQMHPNPGRNGFV</sequence>
<gene>
    <name evidence="6" type="ORF">L9F63_027808</name>
</gene>
<reference evidence="6" key="1">
    <citation type="journal article" date="2023" name="IScience">
        <title>Live-bearing cockroach genome reveals convergent evolutionary mechanisms linked to viviparity in insects and beyond.</title>
        <authorList>
            <person name="Fouks B."/>
            <person name="Harrison M.C."/>
            <person name="Mikhailova A.A."/>
            <person name="Marchal E."/>
            <person name="English S."/>
            <person name="Carruthers M."/>
            <person name="Jennings E.C."/>
            <person name="Chiamaka E.L."/>
            <person name="Frigard R.A."/>
            <person name="Pippel M."/>
            <person name="Attardo G.M."/>
            <person name="Benoit J.B."/>
            <person name="Bornberg-Bauer E."/>
            <person name="Tobe S.S."/>
        </authorList>
    </citation>
    <scope>NUCLEOTIDE SEQUENCE</scope>
    <source>
        <strain evidence="6">Stay&amp;Tobe</strain>
    </source>
</reference>
<dbReference type="PANTHER" id="PTHR21284:SF12">
    <property type="entry name" value="EG:80H7.2 PROTEIN"/>
    <property type="match status" value="1"/>
</dbReference>
<dbReference type="EMBL" id="JASPKZ010004248">
    <property type="protein sequence ID" value="KAJ9590353.1"/>
    <property type="molecule type" value="Genomic_DNA"/>
</dbReference>
<keyword evidence="4 5" id="KW-0472">Membrane</keyword>
<accession>A0AAD8EHD3</accession>
<keyword evidence="3 5" id="KW-1133">Transmembrane helix</keyword>
<evidence type="ECO:0000313" key="7">
    <source>
        <dbReference type="Proteomes" id="UP001233999"/>
    </source>
</evidence>
<evidence type="ECO:0000256" key="5">
    <source>
        <dbReference type="SAM" id="Phobius"/>
    </source>
</evidence>
<dbReference type="Pfam" id="PF13903">
    <property type="entry name" value="Claudin_2"/>
    <property type="match status" value="2"/>
</dbReference>
<evidence type="ECO:0000256" key="2">
    <source>
        <dbReference type="ARBA" id="ARBA00022692"/>
    </source>
</evidence>
<evidence type="ECO:0000256" key="1">
    <source>
        <dbReference type="ARBA" id="ARBA00004141"/>
    </source>
</evidence>
<evidence type="ECO:0000256" key="3">
    <source>
        <dbReference type="ARBA" id="ARBA00022989"/>
    </source>
</evidence>
<feature type="transmembrane region" description="Helical" evidence="5">
    <location>
        <begin position="344"/>
        <end position="371"/>
    </location>
</feature>
<dbReference type="AlphaFoldDB" id="A0AAD8EHD3"/>
<feature type="transmembrane region" description="Helical" evidence="5">
    <location>
        <begin position="158"/>
        <end position="183"/>
    </location>
</feature>
<evidence type="ECO:0000256" key="4">
    <source>
        <dbReference type="ARBA" id="ARBA00023136"/>
    </source>
</evidence>
<feature type="transmembrane region" description="Helical" evidence="5">
    <location>
        <begin position="39"/>
        <end position="61"/>
    </location>
</feature>
<feature type="transmembrane region" description="Helical" evidence="5">
    <location>
        <begin position="128"/>
        <end position="151"/>
    </location>
</feature>